<comment type="caution">
    <text evidence="2">The sequence shown here is derived from an EMBL/GenBank/DDBJ whole genome shotgun (WGS) entry which is preliminary data.</text>
</comment>
<dbReference type="EMBL" id="JBHUKY010000010">
    <property type="protein sequence ID" value="MFD2408882.1"/>
    <property type="molecule type" value="Genomic_DNA"/>
</dbReference>
<proteinExistence type="predicted"/>
<organism evidence="2 3">
    <name type="scientific">Paenibacillus rhizoplanae</name>
    <dbReference type="NCBI Taxonomy" id="1917181"/>
    <lineage>
        <taxon>Bacteria</taxon>
        <taxon>Bacillati</taxon>
        <taxon>Bacillota</taxon>
        <taxon>Bacilli</taxon>
        <taxon>Bacillales</taxon>
        <taxon>Paenibacillaceae</taxon>
        <taxon>Paenibacillus</taxon>
    </lineage>
</organism>
<dbReference type="Proteomes" id="UP001597448">
    <property type="component" value="Unassembled WGS sequence"/>
</dbReference>
<dbReference type="Pfam" id="PF01636">
    <property type="entry name" value="APH"/>
    <property type="match status" value="1"/>
</dbReference>
<name>A0ABW5F4Y3_9BACL</name>
<protein>
    <submittedName>
        <fullName evidence="2">Phosphotransferase family protein</fullName>
    </submittedName>
</protein>
<dbReference type="SUPFAM" id="SSF56112">
    <property type="entry name" value="Protein kinase-like (PK-like)"/>
    <property type="match status" value="1"/>
</dbReference>
<evidence type="ECO:0000259" key="1">
    <source>
        <dbReference type="Pfam" id="PF01636"/>
    </source>
</evidence>
<dbReference type="InterPro" id="IPR002575">
    <property type="entry name" value="Aminoglycoside_PTrfase"/>
</dbReference>
<feature type="domain" description="Aminoglycoside phosphotransferase" evidence="1">
    <location>
        <begin position="20"/>
        <end position="212"/>
    </location>
</feature>
<evidence type="ECO:0000313" key="2">
    <source>
        <dbReference type="EMBL" id="MFD2408882.1"/>
    </source>
</evidence>
<gene>
    <name evidence="2" type="ORF">ACFSX3_03320</name>
</gene>
<keyword evidence="3" id="KW-1185">Reference proteome</keyword>
<dbReference type="InterPro" id="IPR011009">
    <property type="entry name" value="Kinase-like_dom_sf"/>
</dbReference>
<dbReference type="RefSeq" id="WP_209993697.1">
    <property type="nucleotide sequence ID" value="NZ_JBHSVQ010000001.1"/>
</dbReference>
<evidence type="ECO:0000313" key="3">
    <source>
        <dbReference type="Proteomes" id="UP001597448"/>
    </source>
</evidence>
<reference evidence="3" key="1">
    <citation type="journal article" date="2019" name="Int. J. Syst. Evol. Microbiol.">
        <title>The Global Catalogue of Microorganisms (GCM) 10K type strain sequencing project: providing services to taxonomists for standard genome sequencing and annotation.</title>
        <authorList>
            <consortium name="The Broad Institute Genomics Platform"/>
            <consortium name="The Broad Institute Genome Sequencing Center for Infectious Disease"/>
            <person name="Wu L."/>
            <person name="Ma J."/>
        </authorList>
    </citation>
    <scope>NUCLEOTIDE SEQUENCE [LARGE SCALE GENOMIC DNA]</scope>
    <source>
        <strain evidence="3">CCM 8725</strain>
    </source>
</reference>
<sequence length="266" mass="30116">MQGKVIGQGRTAEVLEYGEGKILKLYRDDVPEEYVDLEFRFSKWVYEQGVATPQPHERVVVEGRPGIVYQQIAGPTLLQQMNRKPWLNFSGFKQMAGLHYSLHQLEGMGEAGAQKKQLEHQIIAAPMLATEEKTQILSRLAELPDGEKLCHGDFHPDNILMDDKLWVIDWMTGVRGNPAADVARSVIMFSIGALPERASMFTKGFLGFARKRLTAQYVRRYLKLSGMTLADINPWILPVAAARLVEGLPVPEKELLVREIRRHLRA</sequence>
<dbReference type="Gene3D" id="3.90.1200.10">
    <property type="match status" value="1"/>
</dbReference>
<accession>A0ABW5F4Y3</accession>